<keyword evidence="5" id="KW-1185">Reference proteome</keyword>
<dbReference type="InterPro" id="IPR046341">
    <property type="entry name" value="SET_dom_sf"/>
</dbReference>
<evidence type="ECO:0000256" key="1">
    <source>
        <dbReference type="ARBA" id="ARBA00022603"/>
    </source>
</evidence>
<dbReference type="SUPFAM" id="SSF81822">
    <property type="entry name" value="RuBisCo LSMT C-terminal, substrate-binding domain"/>
    <property type="match status" value="1"/>
</dbReference>
<comment type="caution">
    <text evidence="4">The sequence shown here is derived from an EMBL/GenBank/DDBJ whole genome shotgun (WGS) entry which is preliminary data.</text>
</comment>
<dbReference type="InterPro" id="IPR036464">
    <property type="entry name" value="Rubisco_LSMT_subst-bd_sf"/>
</dbReference>
<evidence type="ECO:0000313" key="5">
    <source>
        <dbReference type="Proteomes" id="UP001301350"/>
    </source>
</evidence>
<dbReference type="CDD" id="cd10527">
    <property type="entry name" value="SET_LSMT"/>
    <property type="match status" value="1"/>
</dbReference>
<dbReference type="EMBL" id="JANCYW010000001">
    <property type="protein sequence ID" value="KAK4534025.1"/>
    <property type="molecule type" value="Genomic_DNA"/>
</dbReference>
<gene>
    <name evidence="4" type="ORF">CDCA_CDCA01G0050</name>
</gene>
<dbReference type="Gene3D" id="3.90.1410.10">
    <property type="entry name" value="set domain protein methyltransferase, domain 1"/>
    <property type="match status" value="1"/>
</dbReference>
<dbReference type="Proteomes" id="UP001301350">
    <property type="component" value="Unassembled WGS sequence"/>
</dbReference>
<evidence type="ECO:0000256" key="2">
    <source>
        <dbReference type="ARBA" id="ARBA00022679"/>
    </source>
</evidence>
<name>A0AAV9IPK2_CYACA</name>
<dbReference type="GO" id="GO:0032259">
    <property type="term" value="P:methylation"/>
    <property type="evidence" value="ECO:0007669"/>
    <property type="project" value="UniProtKB-KW"/>
</dbReference>
<evidence type="ECO:0008006" key="6">
    <source>
        <dbReference type="Google" id="ProtNLM"/>
    </source>
</evidence>
<accession>A0AAV9IPK2</accession>
<keyword evidence="2" id="KW-0808">Transferase</keyword>
<dbReference type="AlphaFoldDB" id="A0AAV9IPK2"/>
<protein>
    <recommendedName>
        <fullName evidence="6">SET domain-containing protein</fullName>
    </recommendedName>
</protein>
<sequence>MFVPNVSCLMQRRERRLGGRPAPARLAMCAGQPRPADAAPTADLSAAARAASTDASAAASPTASPYPIAEEGARLLAWARQQGAETAALAIVRFPPSQLRGVVALEALPAGRPLVRLPARMALHTRSDSGHRACPLPSRFCSPAFWSTCPWWVRLALMVLFERFKEDAQKRKFLEAHILQRPLRIWERDRLTGASQPSQGDAPMRATWSHALPDAFDATPLHWNDDERAALQYAFLEQAVAEQQKQWDALYRRYLLSTFGSSSSSSSSSDHGRSSGGADWRAFTDRITRDEFYWALECARSRAFSGPCESTPFRDRVRLAAFSAALALSSWSFGWLQSDVALQAFLVLMLAQSAYDFLYPRILKHTQGIELRKYVIAPVIDMFNHTSAVQSDVRYEFFYDAFVLAVTNRGFAPGEQMFISYGPRSNDELLLTYGFVEEHNPHDKYTMVDADRGTLVVLEHDGTVRDRQRVIEQYGSVKALRRLLQSELDAKPTTVEQDEAHVAHSEREELARRFRLCKKRILRQALARLADDEMH</sequence>
<evidence type="ECO:0000256" key="3">
    <source>
        <dbReference type="ARBA" id="ARBA00022691"/>
    </source>
</evidence>
<dbReference type="Gene3D" id="3.90.1420.10">
    <property type="entry name" value="Rubisco LSMT, substrate-binding domain"/>
    <property type="match status" value="1"/>
</dbReference>
<keyword evidence="3" id="KW-0949">S-adenosyl-L-methionine</keyword>
<dbReference type="InterPro" id="IPR050600">
    <property type="entry name" value="SETD3_SETD6_MTase"/>
</dbReference>
<evidence type="ECO:0000313" key="4">
    <source>
        <dbReference type="EMBL" id="KAK4534025.1"/>
    </source>
</evidence>
<dbReference type="PANTHER" id="PTHR13271">
    <property type="entry name" value="UNCHARACTERIZED PUTATIVE METHYLTRANSFERASE"/>
    <property type="match status" value="1"/>
</dbReference>
<organism evidence="4 5">
    <name type="scientific">Cyanidium caldarium</name>
    <name type="common">Red alga</name>
    <dbReference type="NCBI Taxonomy" id="2771"/>
    <lineage>
        <taxon>Eukaryota</taxon>
        <taxon>Rhodophyta</taxon>
        <taxon>Bangiophyceae</taxon>
        <taxon>Cyanidiales</taxon>
        <taxon>Cyanidiaceae</taxon>
        <taxon>Cyanidium</taxon>
    </lineage>
</organism>
<keyword evidence="1" id="KW-0489">Methyltransferase</keyword>
<dbReference type="PANTHER" id="PTHR13271:SF133">
    <property type="entry name" value="SET DOMAIN-CONTAINING PROTEIN"/>
    <property type="match status" value="1"/>
</dbReference>
<proteinExistence type="predicted"/>
<reference evidence="4 5" key="1">
    <citation type="submission" date="2022-07" db="EMBL/GenBank/DDBJ databases">
        <title>Genome-wide signatures of adaptation to extreme environments.</title>
        <authorList>
            <person name="Cho C.H."/>
            <person name="Yoon H.S."/>
        </authorList>
    </citation>
    <scope>NUCLEOTIDE SEQUENCE [LARGE SCALE GENOMIC DNA]</scope>
    <source>
        <strain evidence="4 5">DBV 063 E5</strain>
    </source>
</reference>
<dbReference type="SUPFAM" id="SSF82199">
    <property type="entry name" value="SET domain"/>
    <property type="match status" value="1"/>
</dbReference>
<dbReference type="GO" id="GO:0016279">
    <property type="term" value="F:protein-lysine N-methyltransferase activity"/>
    <property type="evidence" value="ECO:0007669"/>
    <property type="project" value="TreeGrafter"/>
</dbReference>